<keyword evidence="12" id="KW-0753">Steroid metabolism</keyword>
<evidence type="ECO:0000256" key="14">
    <source>
        <dbReference type="ARBA" id="ARBA00070775"/>
    </source>
</evidence>
<dbReference type="InterPro" id="IPR002397">
    <property type="entry name" value="Cyt_P450_B"/>
</dbReference>
<evidence type="ECO:0000313" key="19">
    <source>
        <dbReference type="EMBL" id="QPG72117.1"/>
    </source>
</evidence>
<evidence type="ECO:0000256" key="11">
    <source>
        <dbReference type="ARBA" id="ARBA00023166"/>
    </source>
</evidence>
<organism evidence="20">
    <name type="scientific">Mycolicibacterium mucogenicum DSM 44124</name>
    <dbReference type="NCBI Taxonomy" id="1226753"/>
    <lineage>
        <taxon>Bacteria</taxon>
        <taxon>Bacillati</taxon>
        <taxon>Actinomycetota</taxon>
        <taxon>Actinomycetes</taxon>
        <taxon>Mycobacteriales</taxon>
        <taxon>Mycobacteriaceae</taxon>
        <taxon>Mycolicibacterium</taxon>
    </lineage>
</organism>
<sequence>MELLIDPYSYDFHEDPYPYYRRLRDEAPIYRNDKLNFWALSRHEDVLRGFRNSTALSNKHGVSLDPISRNDEAHRVMSFLALDDPAHLRLRTLVSKGFTPRRIRELEGRVTEIAVQHLNEALQHNTFDYVDDFAGKLPMDVISELMGVPQEDRVRIRALADGVMHREDGTADVPASAMAASGELLMYYADMVKQRRKSLSDDLTSALVEAEIDGDKLTDDEIMAFLFLMVIAGNETTTKLLANAAYWGYQNPDQLAPVFDDHELISPWIEETLRYDTSSQLLARAVVEDLEFYGTTVPAGDVLILLAGSANRDERVFEAPDEYRIGRDIGSKLVSFGSGAHFCLGAHLARMEARVALTELFKRIRGYEVDEDNCVRVHSSSVRGFAHLPMTVKAR</sequence>
<gene>
    <name evidence="19" type="ORF">C1S78_002315</name>
    <name evidence="20" type="ORF">C1S78_02320</name>
</gene>
<comment type="pathway">
    <text evidence="13">Steroid metabolism; cholesterol degradation.</text>
</comment>
<evidence type="ECO:0000256" key="13">
    <source>
        <dbReference type="ARBA" id="ARBA00049645"/>
    </source>
</evidence>
<evidence type="ECO:0000256" key="7">
    <source>
        <dbReference type="ARBA" id="ARBA00023002"/>
    </source>
</evidence>
<evidence type="ECO:0000256" key="9">
    <source>
        <dbReference type="ARBA" id="ARBA00023033"/>
    </source>
</evidence>
<dbReference type="GO" id="GO:0005506">
    <property type="term" value="F:iron ion binding"/>
    <property type="evidence" value="ECO:0007669"/>
    <property type="project" value="InterPro"/>
</dbReference>
<dbReference type="EMBL" id="POTL01000001">
    <property type="protein sequence ID" value="TLH51344.1"/>
    <property type="molecule type" value="Genomic_DNA"/>
</dbReference>
<proteinExistence type="inferred from homology"/>
<comment type="similarity">
    <text evidence="2 18">Belongs to the cytochrome P450 family.</text>
</comment>
<reference evidence="19 21" key="3">
    <citation type="journal article" date="2019" name="Sci. Rep.">
        <title>Insight into the biology of Mycobacterium mucogenicum and Mycobacterium neoaurum clade members.</title>
        <authorList>
            <person name="Behra P.R.K."/>
            <person name="Pettersson B.M.F."/>
            <person name="Ramesh M."/>
            <person name="Dasgupta S."/>
            <person name="Kirsebom L.A."/>
        </authorList>
    </citation>
    <scope>NUCLEOTIDE SEQUENCE [LARGE SCALE GENOMIC DNA]</scope>
    <source>
        <strain evidence="19 21">DSM 44124</strain>
    </source>
</reference>
<dbReference type="SUPFAM" id="SSF48264">
    <property type="entry name" value="Cytochrome P450"/>
    <property type="match status" value="1"/>
</dbReference>
<keyword evidence="10" id="KW-0443">Lipid metabolism</keyword>
<dbReference type="RefSeq" id="WP_053854650.1">
    <property type="nucleotide sequence ID" value="NZ_ANBS01000001.1"/>
</dbReference>
<dbReference type="PANTHER" id="PTHR46696">
    <property type="entry name" value="P450, PUTATIVE (EUROFUNG)-RELATED"/>
    <property type="match status" value="1"/>
</dbReference>
<dbReference type="EMBL" id="CP062008">
    <property type="protein sequence ID" value="QPG72117.1"/>
    <property type="molecule type" value="Genomic_DNA"/>
</dbReference>
<keyword evidence="9 18" id="KW-0503">Monooxygenase</keyword>
<evidence type="ECO:0000313" key="21">
    <source>
        <dbReference type="Proteomes" id="UP000309231"/>
    </source>
</evidence>
<keyword evidence="8 18" id="KW-0408">Iron</keyword>
<keyword evidence="6" id="KW-0442">Lipid degradation</keyword>
<evidence type="ECO:0000256" key="1">
    <source>
        <dbReference type="ARBA" id="ARBA00001971"/>
    </source>
</evidence>
<comment type="cofactor">
    <cofactor evidence="1">
        <name>heme</name>
        <dbReference type="ChEBI" id="CHEBI:30413"/>
    </cofactor>
</comment>
<dbReference type="GeneID" id="76723717"/>
<dbReference type="InterPro" id="IPR036396">
    <property type="entry name" value="Cyt_P450_sf"/>
</dbReference>
<dbReference type="Gene3D" id="1.10.630.10">
    <property type="entry name" value="Cytochrome P450"/>
    <property type="match status" value="1"/>
</dbReference>
<dbReference type="GO" id="GO:0006707">
    <property type="term" value="P:cholesterol catabolic process"/>
    <property type="evidence" value="ECO:0007669"/>
    <property type="project" value="TreeGrafter"/>
</dbReference>
<dbReference type="PANTHER" id="PTHR46696:SF4">
    <property type="entry name" value="BIOTIN BIOSYNTHESIS CYTOCHROME P450"/>
    <property type="match status" value="1"/>
</dbReference>
<dbReference type="GO" id="GO:0036199">
    <property type="term" value="F:cholest-4-en-3-one 26-monooxygenase activity"/>
    <property type="evidence" value="ECO:0007669"/>
    <property type="project" value="TreeGrafter"/>
</dbReference>
<dbReference type="GO" id="GO:0008395">
    <property type="term" value="F:steroid hydroxylase activity"/>
    <property type="evidence" value="ECO:0007669"/>
    <property type="project" value="TreeGrafter"/>
</dbReference>
<accession>A0A8H2J8Q4</accession>
<evidence type="ECO:0000256" key="3">
    <source>
        <dbReference type="ARBA" id="ARBA00022548"/>
    </source>
</evidence>
<dbReference type="Proteomes" id="UP000309231">
    <property type="component" value="Chromosome"/>
</dbReference>
<evidence type="ECO:0000256" key="15">
    <source>
        <dbReference type="ARBA" id="ARBA00079588"/>
    </source>
</evidence>
<reference evidence="20" key="1">
    <citation type="submission" date="2018-01" db="EMBL/GenBank/DDBJ databases">
        <title>Comparative genomics of Mycobacterium mucogenicum and Mycobacterium neoaurum clade members emphasizing tRNA and non-coding RNA.</title>
        <authorList>
            <person name="Behra P.R.K."/>
            <person name="Pettersson B.M.F."/>
            <person name="Das S."/>
            <person name="Dasgupta S."/>
            <person name="Kirsebom L.A."/>
        </authorList>
    </citation>
    <scope>NUCLEOTIDE SEQUENCE</scope>
    <source>
        <strain evidence="20">DSM 44124</strain>
    </source>
</reference>
<dbReference type="InterPro" id="IPR017972">
    <property type="entry name" value="Cyt_P450_CS"/>
</dbReference>
<evidence type="ECO:0000256" key="12">
    <source>
        <dbReference type="ARBA" id="ARBA00023221"/>
    </source>
</evidence>
<evidence type="ECO:0000256" key="18">
    <source>
        <dbReference type="RuleBase" id="RU000461"/>
    </source>
</evidence>
<reference evidence="19 21" key="2">
    <citation type="journal article" date="2019" name="BMC Evol. Biol.">
        <title>Comparative genomics of Mycobacterium mucogenicum and Mycobacterium neoaurum clade members emphasizing tRNA and non-coding RNA.</title>
        <authorList>
            <person name="Behra P.R.K."/>
            <person name="Pettersson B.M.F."/>
            <person name="Das S."/>
            <person name="Dasgupta S."/>
            <person name="Kirsebom L.A."/>
        </authorList>
    </citation>
    <scope>NUCLEOTIDE SEQUENCE [LARGE SCALE GENOMIC DNA]</scope>
    <source>
        <strain evidence="19 21">DSM 44124</strain>
    </source>
</reference>
<name>A0A8H2J8Q4_MYCMU</name>
<evidence type="ECO:0000256" key="10">
    <source>
        <dbReference type="ARBA" id="ARBA00023098"/>
    </source>
</evidence>
<evidence type="ECO:0000256" key="4">
    <source>
        <dbReference type="ARBA" id="ARBA00022617"/>
    </source>
</evidence>
<dbReference type="PROSITE" id="PS00086">
    <property type="entry name" value="CYTOCHROME_P450"/>
    <property type="match status" value="1"/>
</dbReference>
<dbReference type="CDD" id="cd11078">
    <property type="entry name" value="CYP130-like"/>
    <property type="match status" value="1"/>
</dbReference>
<evidence type="ECO:0000256" key="16">
    <source>
        <dbReference type="ARBA" id="ARBA00082981"/>
    </source>
</evidence>
<keyword evidence="3" id="KW-0153">Cholesterol metabolism</keyword>
<evidence type="ECO:0000256" key="6">
    <source>
        <dbReference type="ARBA" id="ARBA00022963"/>
    </source>
</evidence>
<dbReference type="KEGG" id="mmuc:C1S78_002315"/>
<evidence type="ECO:0000313" key="20">
    <source>
        <dbReference type="EMBL" id="TLH51344.1"/>
    </source>
</evidence>
<protein>
    <recommendedName>
        <fullName evidence="14">Steroid C26-monooxygenase</fullName>
    </recommendedName>
    <alternativeName>
        <fullName evidence="15">Cholest-4-en-3-one C26-monooxygenase</fullName>
    </alternativeName>
    <alternativeName>
        <fullName evidence="17">Cholesterol C26-monooxygenase</fullName>
    </alternativeName>
    <alternativeName>
        <fullName evidence="16">Steroid C27-monooxygenase</fullName>
    </alternativeName>
</protein>
<evidence type="ECO:0000256" key="5">
    <source>
        <dbReference type="ARBA" id="ARBA00022723"/>
    </source>
</evidence>
<evidence type="ECO:0000256" key="8">
    <source>
        <dbReference type="ARBA" id="ARBA00023004"/>
    </source>
</evidence>
<keyword evidence="21" id="KW-1185">Reference proteome</keyword>
<dbReference type="PRINTS" id="PR00359">
    <property type="entry name" value="BP450"/>
</dbReference>
<keyword evidence="4 18" id="KW-0349">Heme</keyword>
<dbReference type="InterPro" id="IPR001128">
    <property type="entry name" value="Cyt_P450"/>
</dbReference>
<dbReference type="GO" id="GO:0020037">
    <property type="term" value="F:heme binding"/>
    <property type="evidence" value="ECO:0007669"/>
    <property type="project" value="InterPro"/>
</dbReference>
<dbReference type="AlphaFoldDB" id="A0A8H2J8Q4"/>
<dbReference type="FunFam" id="1.10.630.10:FF:000018">
    <property type="entry name" value="Cytochrome P450 monooxygenase"/>
    <property type="match status" value="1"/>
</dbReference>
<dbReference type="Pfam" id="PF00067">
    <property type="entry name" value="p450"/>
    <property type="match status" value="1"/>
</dbReference>
<evidence type="ECO:0000256" key="2">
    <source>
        <dbReference type="ARBA" id="ARBA00010617"/>
    </source>
</evidence>
<keyword evidence="5 18" id="KW-0479">Metal-binding</keyword>
<keyword evidence="11" id="KW-1207">Sterol metabolism</keyword>
<evidence type="ECO:0000256" key="17">
    <source>
        <dbReference type="ARBA" id="ARBA00083909"/>
    </source>
</evidence>
<keyword evidence="7 18" id="KW-0560">Oxidoreductase</keyword>